<keyword evidence="2" id="KW-1185">Reference proteome</keyword>
<evidence type="ECO:0000313" key="2">
    <source>
        <dbReference type="Proteomes" id="UP001157502"/>
    </source>
</evidence>
<evidence type="ECO:0000313" key="1">
    <source>
        <dbReference type="EMBL" id="KAJ8011216.1"/>
    </source>
</evidence>
<accession>A0ACC2H5F8</accession>
<dbReference type="EMBL" id="CM055732">
    <property type="protein sequence ID" value="KAJ8011216.1"/>
    <property type="molecule type" value="Genomic_DNA"/>
</dbReference>
<name>A0ACC2H5F8_DALPE</name>
<organism evidence="1 2">
    <name type="scientific">Dallia pectoralis</name>
    <name type="common">Alaska blackfish</name>
    <dbReference type="NCBI Taxonomy" id="75939"/>
    <lineage>
        <taxon>Eukaryota</taxon>
        <taxon>Metazoa</taxon>
        <taxon>Chordata</taxon>
        <taxon>Craniata</taxon>
        <taxon>Vertebrata</taxon>
        <taxon>Euteleostomi</taxon>
        <taxon>Actinopterygii</taxon>
        <taxon>Neopterygii</taxon>
        <taxon>Teleostei</taxon>
        <taxon>Protacanthopterygii</taxon>
        <taxon>Esociformes</taxon>
        <taxon>Umbridae</taxon>
        <taxon>Dallia</taxon>
    </lineage>
</organism>
<sequence>MYIPFRGFSQLPCCGWAWLTPVSPGHVCQSSLRACSVFGMAQAWSLLDFLDWCQALPSNQPIIGLESAHQETVPETGLFDRVRFHHSTPTSEFCPLD</sequence>
<gene>
    <name evidence="1" type="ORF">DPEC_G00055860</name>
</gene>
<reference evidence="1" key="1">
    <citation type="submission" date="2021-05" db="EMBL/GenBank/DDBJ databases">
        <authorList>
            <person name="Pan Q."/>
            <person name="Jouanno E."/>
            <person name="Zahm M."/>
            <person name="Klopp C."/>
            <person name="Cabau C."/>
            <person name="Louis A."/>
            <person name="Berthelot C."/>
            <person name="Parey E."/>
            <person name="Roest Crollius H."/>
            <person name="Montfort J."/>
            <person name="Robinson-Rechavi M."/>
            <person name="Bouchez O."/>
            <person name="Lampietro C."/>
            <person name="Lopez Roques C."/>
            <person name="Donnadieu C."/>
            <person name="Postlethwait J."/>
            <person name="Bobe J."/>
            <person name="Dillon D."/>
            <person name="Chandos A."/>
            <person name="von Hippel F."/>
            <person name="Guiguen Y."/>
        </authorList>
    </citation>
    <scope>NUCLEOTIDE SEQUENCE</scope>
    <source>
        <strain evidence="1">YG-Jan2019</strain>
    </source>
</reference>
<comment type="caution">
    <text evidence="1">The sequence shown here is derived from an EMBL/GenBank/DDBJ whole genome shotgun (WGS) entry which is preliminary data.</text>
</comment>
<dbReference type="Proteomes" id="UP001157502">
    <property type="component" value="Chromosome 5"/>
</dbReference>
<proteinExistence type="predicted"/>
<protein>
    <submittedName>
        <fullName evidence="1">Uncharacterized protein</fullName>
    </submittedName>
</protein>